<dbReference type="SMART" id="SM00283">
    <property type="entry name" value="MA"/>
    <property type="match status" value="1"/>
</dbReference>
<protein>
    <submittedName>
        <fullName evidence="7">Methyl-accepting chemotaxis protein</fullName>
    </submittedName>
</protein>
<dbReference type="InterPro" id="IPR004089">
    <property type="entry name" value="MCPsignal_dom"/>
</dbReference>
<evidence type="ECO:0000256" key="1">
    <source>
        <dbReference type="ARBA" id="ARBA00023224"/>
    </source>
</evidence>
<keyword evidence="1 3" id="KW-0807">Transducer</keyword>
<evidence type="ECO:0000259" key="6">
    <source>
        <dbReference type="PROSITE" id="PS50885"/>
    </source>
</evidence>
<accession>A0ABS8DAS7</accession>
<keyword evidence="4" id="KW-0472">Membrane</keyword>
<dbReference type="PROSITE" id="PS50885">
    <property type="entry name" value="HAMP"/>
    <property type="match status" value="1"/>
</dbReference>
<dbReference type="PROSITE" id="PS50111">
    <property type="entry name" value="CHEMOTAXIS_TRANSDUC_2"/>
    <property type="match status" value="1"/>
</dbReference>
<feature type="domain" description="HAMP" evidence="6">
    <location>
        <begin position="226"/>
        <end position="263"/>
    </location>
</feature>
<dbReference type="Pfam" id="PF00015">
    <property type="entry name" value="MCPsignal"/>
    <property type="match status" value="1"/>
</dbReference>
<reference evidence="7" key="1">
    <citation type="submission" date="2021-10" db="EMBL/GenBank/DDBJ databases">
        <title>The complete genome sequence of Leeia sp. TBRC 13508.</title>
        <authorList>
            <person name="Charoenyingcharoen P."/>
            <person name="Yukphan P."/>
        </authorList>
    </citation>
    <scope>NUCLEOTIDE SEQUENCE</scope>
    <source>
        <strain evidence="7">TBRC 13508</strain>
    </source>
</reference>
<dbReference type="Proteomes" id="UP001165395">
    <property type="component" value="Unassembled WGS sequence"/>
</dbReference>
<sequence>MQNSQSSLKLRSVLIGATVVSSLLLIILLVVSMASLRKMQVADAEEHRLTQGLSVNIADARFHIVQVQQFLTDASATGDKDGMTDAKEHYDALQVNLNNIASLDSSMSADAGRVTELSKVFFDVGNQMANAYIASGRDAGNAVMKKPQTGFDDRAAALTDEMDKLAKRVKDANLLMVTSNQQNIEQFSMLIIGLTVLTTLIVVVSGIFTYKKVFHTLGGEPADALAVAERIANGDLTHRITGEKGSLFEAFGKMQDQLKAMTGRIRDLSMELRANATNLSTASKSIQQSSHQQSDATATMSDSMQRIAENVEVLGTRTSDIGVEAINTQKSITNCEEMIHSTADTIRKIATEIGQASDAVHDLNKQTDQIASITHTIREISDQTNLLALNAAIESARAGEVGRGFAVVADEVRKLAERAGNATVEISAQIQAIRGSVDHAVSMMQSSVSASATSVQATIDASESISGIRENTHQITEHIQEIVSSLSDQQHAIKSMSSEIQTVAHLTLSNQASVDNSASAALQMQSHAEELAEAASAFRS</sequence>
<comment type="similarity">
    <text evidence="2">Belongs to the methyl-accepting chemotaxis (MCP) protein family.</text>
</comment>
<dbReference type="PANTHER" id="PTHR32089">
    <property type="entry name" value="METHYL-ACCEPTING CHEMOTAXIS PROTEIN MCPB"/>
    <property type="match status" value="1"/>
</dbReference>
<dbReference type="PANTHER" id="PTHR32089:SF112">
    <property type="entry name" value="LYSOZYME-LIKE PROTEIN-RELATED"/>
    <property type="match status" value="1"/>
</dbReference>
<dbReference type="EMBL" id="JAJBZT010000011">
    <property type="protein sequence ID" value="MCB6185021.1"/>
    <property type="molecule type" value="Genomic_DNA"/>
</dbReference>
<evidence type="ECO:0000256" key="2">
    <source>
        <dbReference type="ARBA" id="ARBA00029447"/>
    </source>
</evidence>
<proteinExistence type="inferred from homology"/>
<evidence type="ECO:0000256" key="4">
    <source>
        <dbReference type="SAM" id="Phobius"/>
    </source>
</evidence>
<dbReference type="RefSeq" id="WP_227181844.1">
    <property type="nucleotide sequence ID" value="NZ_JAJBZT010000011.1"/>
</dbReference>
<organism evidence="7 8">
    <name type="scientific">Leeia speluncae</name>
    <dbReference type="NCBI Taxonomy" id="2884804"/>
    <lineage>
        <taxon>Bacteria</taxon>
        <taxon>Pseudomonadati</taxon>
        <taxon>Pseudomonadota</taxon>
        <taxon>Betaproteobacteria</taxon>
        <taxon>Neisseriales</taxon>
        <taxon>Leeiaceae</taxon>
        <taxon>Leeia</taxon>
    </lineage>
</organism>
<keyword evidence="4" id="KW-1133">Transmembrane helix</keyword>
<dbReference type="InterPro" id="IPR003660">
    <property type="entry name" value="HAMP_dom"/>
</dbReference>
<keyword evidence="4" id="KW-0812">Transmembrane</keyword>
<evidence type="ECO:0000313" key="7">
    <source>
        <dbReference type="EMBL" id="MCB6185021.1"/>
    </source>
</evidence>
<comment type="caution">
    <text evidence="7">The sequence shown here is derived from an EMBL/GenBank/DDBJ whole genome shotgun (WGS) entry which is preliminary data.</text>
</comment>
<feature type="domain" description="Methyl-accepting transducer" evidence="5">
    <location>
        <begin position="268"/>
        <end position="504"/>
    </location>
</feature>
<feature type="transmembrane region" description="Helical" evidence="4">
    <location>
        <begin position="187"/>
        <end position="208"/>
    </location>
</feature>
<feature type="transmembrane region" description="Helical" evidence="4">
    <location>
        <begin position="12"/>
        <end position="31"/>
    </location>
</feature>
<evidence type="ECO:0000256" key="3">
    <source>
        <dbReference type="PROSITE-ProRule" id="PRU00284"/>
    </source>
</evidence>
<dbReference type="Gene3D" id="1.10.287.950">
    <property type="entry name" value="Methyl-accepting chemotaxis protein"/>
    <property type="match status" value="1"/>
</dbReference>
<name>A0ABS8DAS7_9NEIS</name>
<evidence type="ECO:0000259" key="5">
    <source>
        <dbReference type="PROSITE" id="PS50111"/>
    </source>
</evidence>
<evidence type="ECO:0000313" key="8">
    <source>
        <dbReference type="Proteomes" id="UP001165395"/>
    </source>
</evidence>
<keyword evidence="8" id="KW-1185">Reference proteome</keyword>
<dbReference type="SUPFAM" id="SSF58104">
    <property type="entry name" value="Methyl-accepting chemotaxis protein (MCP) signaling domain"/>
    <property type="match status" value="1"/>
</dbReference>
<gene>
    <name evidence="7" type="ORF">LIN78_15850</name>
</gene>